<name>A0ABT0S853_9SPHN</name>
<dbReference type="InterPro" id="IPR012340">
    <property type="entry name" value="NA-bd_OB-fold"/>
</dbReference>
<dbReference type="EMBL" id="JAMGBB010000001">
    <property type="protein sequence ID" value="MCL6740583.1"/>
    <property type="molecule type" value="Genomic_DNA"/>
</dbReference>
<dbReference type="PROSITE" id="PS51857">
    <property type="entry name" value="CSD_2"/>
    <property type="match status" value="1"/>
</dbReference>
<dbReference type="RefSeq" id="WP_249915008.1">
    <property type="nucleotide sequence ID" value="NZ_JAMGBB010000001.1"/>
</dbReference>
<evidence type="ECO:0000313" key="2">
    <source>
        <dbReference type="EMBL" id="MCL6740583.1"/>
    </source>
</evidence>
<gene>
    <name evidence="2" type="ORF">LZ518_05485</name>
</gene>
<protein>
    <submittedName>
        <fullName evidence="2">Cold-shock protein</fullName>
    </submittedName>
</protein>
<proteinExistence type="predicted"/>
<keyword evidence="3" id="KW-1185">Reference proteome</keyword>
<comment type="caution">
    <text evidence="2">The sequence shown here is derived from an EMBL/GenBank/DDBJ whole genome shotgun (WGS) entry which is preliminary data.</text>
</comment>
<dbReference type="Proteomes" id="UP001165383">
    <property type="component" value="Unassembled WGS sequence"/>
</dbReference>
<accession>A0ABT0S853</accession>
<dbReference type="Gene3D" id="2.40.50.140">
    <property type="entry name" value="Nucleic acid-binding proteins"/>
    <property type="match status" value="1"/>
</dbReference>
<evidence type="ECO:0000313" key="3">
    <source>
        <dbReference type="Proteomes" id="UP001165383"/>
    </source>
</evidence>
<sequence>MKTFGTVNSFDVDQGRGSIKPEVGGDNLPFERSAFKWDIKASPPKTGQRLSYEVGTKDNKPCALNLETI</sequence>
<reference evidence="2" key="1">
    <citation type="submission" date="2022-05" db="EMBL/GenBank/DDBJ databases">
        <authorList>
            <person name="Jo J.-H."/>
            <person name="Im W.-T."/>
        </authorList>
    </citation>
    <scope>NUCLEOTIDE SEQUENCE</scope>
    <source>
        <strain evidence="2">RB56-2</strain>
    </source>
</reference>
<dbReference type="InterPro" id="IPR002059">
    <property type="entry name" value="CSP_DNA-bd"/>
</dbReference>
<dbReference type="SUPFAM" id="SSF50249">
    <property type="entry name" value="Nucleic acid-binding proteins"/>
    <property type="match status" value="1"/>
</dbReference>
<feature type="domain" description="CSD" evidence="1">
    <location>
        <begin position="2"/>
        <end position="68"/>
    </location>
</feature>
<organism evidence="2 3">
    <name type="scientific">Sphingomonas brevis</name>
    <dbReference type="NCBI Taxonomy" id="2908206"/>
    <lineage>
        <taxon>Bacteria</taxon>
        <taxon>Pseudomonadati</taxon>
        <taxon>Pseudomonadota</taxon>
        <taxon>Alphaproteobacteria</taxon>
        <taxon>Sphingomonadales</taxon>
        <taxon>Sphingomonadaceae</taxon>
        <taxon>Sphingomonas</taxon>
    </lineage>
</organism>
<evidence type="ECO:0000259" key="1">
    <source>
        <dbReference type="PROSITE" id="PS51857"/>
    </source>
</evidence>